<feature type="region of interest" description="Disordered" evidence="2">
    <location>
        <begin position="940"/>
        <end position="982"/>
    </location>
</feature>
<dbReference type="EMBL" id="JAGPNK010000007">
    <property type="protein sequence ID" value="KAH7318127.1"/>
    <property type="molecule type" value="Genomic_DNA"/>
</dbReference>
<proteinExistence type="predicted"/>
<comment type="caution">
    <text evidence="4">The sequence shown here is derived from an EMBL/GenBank/DDBJ whole genome shotgun (WGS) entry which is preliminary data.</text>
</comment>
<dbReference type="GO" id="GO:0005737">
    <property type="term" value="C:cytoplasm"/>
    <property type="evidence" value="ECO:0007669"/>
    <property type="project" value="TreeGrafter"/>
</dbReference>
<feature type="compositionally biased region" description="Basic and acidic residues" evidence="2">
    <location>
        <begin position="763"/>
        <end position="782"/>
    </location>
</feature>
<feature type="compositionally biased region" description="Polar residues" evidence="2">
    <location>
        <begin position="739"/>
        <end position="759"/>
    </location>
</feature>
<reference evidence="4" key="1">
    <citation type="journal article" date="2021" name="Nat. Commun.">
        <title>Genetic determinants of endophytism in the Arabidopsis root mycobiome.</title>
        <authorList>
            <person name="Mesny F."/>
            <person name="Miyauchi S."/>
            <person name="Thiergart T."/>
            <person name="Pickel B."/>
            <person name="Atanasova L."/>
            <person name="Karlsson M."/>
            <person name="Huettel B."/>
            <person name="Barry K.W."/>
            <person name="Haridas S."/>
            <person name="Chen C."/>
            <person name="Bauer D."/>
            <person name="Andreopoulos W."/>
            <person name="Pangilinan J."/>
            <person name="LaButti K."/>
            <person name="Riley R."/>
            <person name="Lipzen A."/>
            <person name="Clum A."/>
            <person name="Drula E."/>
            <person name="Henrissat B."/>
            <person name="Kohler A."/>
            <person name="Grigoriev I.V."/>
            <person name="Martin F.M."/>
            <person name="Hacquard S."/>
        </authorList>
    </citation>
    <scope>NUCLEOTIDE SEQUENCE</scope>
    <source>
        <strain evidence="4">MPI-CAGE-CH-0235</strain>
    </source>
</reference>
<feature type="compositionally biased region" description="Basic and acidic residues" evidence="2">
    <location>
        <begin position="586"/>
        <end position="599"/>
    </location>
</feature>
<feature type="compositionally biased region" description="Polar residues" evidence="2">
    <location>
        <begin position="613"/>
        <end position="622"/>
    </location>
</feature>
<evidence type="ECO:0000256" key="1">
    <source>
        <dbReference type="SAM" id="Coils"/>
    </source>
</evidence>
<dbReference type="AlphaFoldDB" id="A0A8K0SR52"/>
<feature type="region of interest" description="Disordered" evidence="2">
    <location>
        <begin position="1195"/>
        <end position="1229"/>
    </location>
</feature>
<feature type="region of interest" description="Disordered" evidence="2">
    <location>
        <begin position="118"/>
        <end position="142"/>
    </location>
</feature>
<feature type="domain" description="Rho-GAP" evidence="3">
    <location>
        <begin position="178"/>
        <end position="401"/>
    </location>
</feature>
<dbReference type="SMART" id="SM00324">
    <property type="entry name" value="RhoGAP"/>
    <property type="match status" value="1"/>
</dbReference>
<dbReference type="GO" id="GO:0007264">
    <property type="term" value="P:small GTPase-mediated signal transduction"/>
    <property type="evidence" value="ECO:0007669"/>
    <property type="project" value="TreeGrafter"/>
</dbReference>
<dbReference type="Pfam" id="PF00620">
    <property type="entry name" value="RhoGAP"/>
    <property type="match status" value="1"/>
</dbReference>
<organism evidence="4 5">
    <name type="scientific">Stachybotrys elegans</name>
    <dbReference type="NCBI Taxonomy" id="80388"/>
    <lineage>
        <taxon>Eukaryota</taxon>
        <taxon>Fungi</taxon>
        <taxon>Dikarya</taxon>
        <taxon>Ascomycota</taxon>
        <taxon>Pezizomycotina</taxon>
        <taxon>Sordariomycetes</taxon>
        <taxon>Hypocreomycetidae</taxon>
        <taxon>Hypocreales</taxon>
        <taxon>Stachybotryaceae</taxon>
        <taxon>Stachybotrys</taxon>
    </lineage>
</organism>
<feature type="compositionally biased region" description="Basic residues" evidence="2">
    <location>
        <begin position="402"/>
        <end position="411"/>
    </location>
</feature>
<feature type="coiled-coil region" evidence="1">
    <location>
        <begin position="1031"/>
        <end position="1094"/>
    </location>
</feature>
<feature type="region of interest" description="Disordered" evidence="2">
    <location>
        <begin position="1112"/>
        <end position="1183"/>
    </location>
</feature>
<dbReference type="CDD" id="cd00159">
    <property type="entry name" value="RhoGAP"/>
    <property type="match status" value="1"/>
</dbReference>
<feature type="compositionally biased region" description="Polar residues" evidence="2">
    <location>
        <begin position="1136"/>
        <end position="1149"/>
    </location>
</feature>
<feature type="region of interest" description="Disordered" evidence="2">
    <location>
        <begin position="491"/>
        <end position="646"/>
    </location>
</feature>
<dbReference type="GO" id="GO:0005096">
    <property type="term" value="F:GTPase activator activity"/>
    <property type="evidence" value="ECO:0007669"/>
    <property type="project" value="TreeGrafter"/>
</dbReference>
<feature type="compositionally biased region" description="Basic and acidic residues" evidence="2">
    <location>
        <begin position="545"/>
        <end position="567"/>
    </location>
</feature>
<feature type="region of interest" description="Disordered" evidence="2">
    <location>
        <begin position="739"/>
        <end position="821"/>
    </location>
</feature>
<keyword evidence="5" id="KW-1185">Reference proteome</keyword>
<evidence type="ECO:0000313" key="4">
    <source>
        <dbReference type="EMBL" id="KAH7318127.1"/>
    </source>
</evidence>
<gene>
    <name evidence="4" type="ORF">B0I35DRAFT_409065</name>
</gene>
<accession>A0A8K0SR52</accession>
<feature type="compositionally biased region" description="Polar residues" evidence="2">
    <location>
        <begin position="848"/>
        <end position="897"/>
    </location>
</feature>
<feature type="region of interest" description="Disordered" evidence="2">
    <location>
        <begin position="838"/>
        <end position="923"/>
    </location>
</feature>
<dbReference type="InterPro" id="IPR000198">
    <property type="entry name" value="RhoGAP_dom"/>
</dbReference>
<evidence type="ECO:0000256" key="2">
    <source>
        <dbReference type="SAM" id="MobiDB-lite"/>
    </source>
</evidence>
<dbReference type="Gene3D" id="1.10.555.10">
    <property type="entry name" value="Rho GTPase activation protein"/>
    <property type="match status" value="1"/>
</dbReference>
<sequence length="1252" mass="137842">MAEPPTAQSAALGGPRLPTEPSASSHSLTYPHNAALRRMNARRSQLPTSQTWTTSSGDLALLNDEDEINDRSTFIHEYNRLAKKHSVRILVVDDFDDQEIPEAIRPREKRSWFSRMLMPRSTSNNTPTTAQKPASAGPFPRHKRSVSDLAHNLVHSRREFPKIIALQDLVRLSGKSILYLPQEYSPGSLILPTCLRATAQYIAQNLSTRGMFRIPGSTKVINALFHYYCHEESGGVHVASTVRCVNLPGHIQASVHDVASTFKRILSVLPGGILGSQSLFDALVAIHSRLHGDPEFPRTKHTKIRARLIALAISTIRSQFRREVICAVFGLLSLVGRVAEVTPREDEDGRPLPTTDLMGYGALGIVFGPLLLGDLLEQYEMNIAKPSSGLLVLPHSPPKPRDGRRKSKHADHTHQSQPTVHKICVANSITEMLIANWRDVVRQMKTLGMRHSKADTEARHTTDSLRPSASESFIIKMPQDWEQAPAVYRNHEGSPELDTPTLGWKRQRPSRKSGTSTRTLHKPSFGALSPTAEESIVHDNSAARMGHDATKYGTDERDRSLAPDDKGFTLNGGIKANIHGSMTQADEARRKRVASDRIPPRTSSKRSKKGDSPSKSVQNMSISDDELDDTSPVKERRGEQTTQEHPCLHQGVIEPRTQARDLLQPATQIWIQRKPRADDQQVSCQTLTILLIHLLFWRHWKVCPTNITENAPEILEASSINSTPRQFYSPMRVPALLASPSTGAETSSPEPRATPSFSQAVGRHPDSKYGDGLIGRREKAETRPNLSETWWRQGDVPSSNNQWLDPSPSQEQREMRPSVTAAANSRVAVRAMAAMWENQDATRETSPQKKTGSRTQSIASRFSQISPGKSLQSSRSGPSTKPSLSKRLSWSFQTQPVAQPPVQSKASSVSAEKSSNMQKLRASASDSVALRAAVMMEAQKKPLAGRSPPKPAAPSNGAVTNEVAARRDVSESSMKSPPSLGTMVPFHEPPPVAQHLNLPRPMASSPIPPQLDETMAQMTDSSCTPIQRPTSTTLHAQIRKLQRQLDAKTEEAAQLRRQIEAHDNSDVGTLSEQLREAKRELLMWKERAEAAERRVKVFEKFTAKLRGIREAAAAVHDRGDGETRGGNGWPDEQGDQRQASGSDTDQPAQAHTGWQPAPQHPRRVVGRSTRDMSEDSGRTEDAGIITARIRKCLHGESAKQAGSSSSRSSVNLLTGGDGAGSDSGRSRDISQSAVEIWIAAQELLSLEDTEPE</sequence>
<dbReference type="PANTHER" id="PTHR45808:SF2">
    <property type="entry name" value="RHO GTPASE-ACTIVATING PROTEIN 68F"/>
    <property type="match status" value="1"/>
</dbReference>
<name>A0A8K0SR52_9HYPO</name>
<evidence type="ECO:0000313" key="5">
    <source>
        <dbReference type="Proteomes" id="UP000813444"/>
    </source>
</evidence>
<dbReference type="InterPro" id="IPR008936">
    <property type="entry name" value="Rho_GTPase_activation_prot"/>
</dbReference>
<feature type="compositionally biased region" description="Polar residues" evidence="2">
    <location>
        <begin position="120"/>
        <end position="132"/>
    </location>
</feature>
<feature type="region of interest" description="Disordered" evidence="2">
    <location>
        <begin position="390"/>
        <end position="418"/>
    </location>
</feature>
<dbReference type="PROSITE" id="PS50238">
    <property type="entry name" value="RHOGAP"/>
    <property type="match status" value="1"/>
</dbReference>
<feature type="compositionally biased region" description="Polar residues" evidence="2">
    <location>
        <begin position="784"/>
        <end position="810"/>
    </location>
</feature>
<dbReference type="PANTHER" id="PTHR45808">
    <property type="entry name" value="RHO GTPASE-ACTIVATING PROTEIN 68F"/>
    <property type="match status" value="1"/>
</dbReference>
<keyword evidence="1" id="KW-0175">Coiled coil</keyword>
<feature type="compositionally biased region" description="Low complexity" evidence="2">
    <location>
        <begin position="904"/>
        <end position="915"/>
    </location>
</feature>
<evidence type="ECO:0000259" key="3">
    <source>
        <dbReference type="PROSITE" id="PS50238"/>
    </source>
</evidence>
<dbReference type="OrthoDB" id="9994905at2759"/>
<feature type="region of interest" description="Disordered" evidence="2">
    <location>
        <begin position="1"/>
        <end position="28"/>
    </location>
</feature>
<dbReference type="SUPFAM" id="SSF48350">
    <property type="entry name" value="GTPase activation domain, GAP"/>
    <property type="match status" value="1"/>
</dbReference>
<protein>
    <recommendedName>
        <fullName evidence="3">Rho-GAP domain-containing protein</fullName>
    </recommendedName>
</protein>
<feature type="compositionally biased region" description="Basic and acidic residues" evidence="2">
    <location>
        <begin position="1168"/>
        <end position="1181"/>
    </location>
</feature>
<dbReference type="Proteomes" id="UP000813444">
    <property type="component" value="Unassembled WGS sequence"/>
</dbReference>